<evidence type="ECO:0000256" key="2">
    <source>
        <dbReference type="ARBA" id="ARBA00023125"/>
    </source>
</evidence>
<feature type="domain" description="HTH deoR-type" evidence="4">
    <location>
        <begin position="4"/>
        <end position="59"/>
    </location>
</feature>
<dbReference type="InterPro" id="IPR036390">
    <property type="entry name" value="WH_DNA-bd_sf"/>
</dbReference>
<dbReference type="PANTHER" id="PTHR34580">
    <property type="match status" value="1"/>
</dbReference>
<dbReference type="SUPFAM" id="SSF46785">
    <property type="entry name" value="Winged helix' DNA-binding domain"/>
    <property type="match status" value="1"/>
</dbReference>
<keyword evidence="1" id="KW-0805">Transcription regulation</keyword>
<evidence type="ECO:0000256" key="3">
    <source>
        <dbReference type="ARBA" id="ARBA00023163"/>
    </source>
</evidence>
<dbReference type="RefSeq" id="WP_380052198.1">
    <property type="nucleotide sequence ID" value="NZ_JBHLTC010000033.1"/>
</dbReference>
<evidence type="ECO:0000313" key="5">
    <source>
        <dbReference type="EMBL" id="MFC0627434.1"/>
    </source>
</evidence>
<dbReference type="InterPro" id="IPR028349">
    <property type="entry name" value="PafC-like"/>
</dbReference>
<name>A0ABV6QS17_9ACTN</name>
<gene>
    <name evidence="5" type="ORF">ACFFGN_25395</name>
</gene>
<accession>A0ABV6QS17</accession>
<evidence type="ECO:0000259" key="4">
    <source>
        <dbReference type="PROSITE" id="PS51000"/>
    </source>
</evidence>
<dbReference type="InterPro" id="IPR036388">
    <property type="entry name" value="WH-like_DNA-bd_sf"/>
</dbReference>
<dbReference type="Proteomes" id="UP001589890">
    <property type="component" value="Unassembled WGS sequence"/>
</dbReference>
<dbReference type="PROSITE" id="PS52050">
    <property type="entry name" value="WYL"/>
    <property type="match status" value="1"/>
</dbReference>
<dbReference type="InterPro" id="IPR013196">
    <property type="entry name" value="HTH_11"/>
</dbReference>
<dbReference type="PANTHER" id="PTHR34580:SF3">
    <property type="entry name" value="PROTEIN PAFB"/>
    <property type="match status" value="1"/>
</dbReference>
<dbReference type="Gene3D" id="1.10.10.10">
    <property type="entry name" value="Winged helix-like DNA-binding domain superfamily/Winged helix DNA-binding domain"/>
    <property type="match status" value="1"/>
</dbReference>
<organism evidence="5 6">
    <name type="scientific">Kribbella deserti</name>
    <dbReference type="NCBI Taxonomy" id="1926257"/>
    <lineage>
        <taxon>Bacteria</taxon>
        <taxon>Bacillati</taxon>
        <taxon>Actinomycetota</taxon>
        <taxon>Actinomycetes</taxon>
        <taxon>Propionibacteriales</taxon>
        <taxon>Kribbellaceae</taxon>
        <taxon>Kribbella</taxon>
    </lineage>
</organism>
<dbReference type="Pfam" id="PF13280">
    <property type="entry name" value="WYL"/>
    <property type="match status" value="1"/>
</dbReference>
<keyword evidence="3" id="KW-0804">Transcription</keyword>
<dbReference type="PROSITE" id="PS51000">
    <property type="entry name" value="HTH_DEOR_2"/>
    <property type="match status" value="1"/>
</dbReference>
<protein>
    <submittedName>
        <fullName evidence="5">Helix-turn-helix transcriptional regulator</fullName>
    </submittedName>
</protein>
<dbReference type="InterPro" id="IPR051534">
    <property type="entry name" value="CBASS_pafABC_assoc_protein"/>
</dbReference>
<dbReference type="EMBL" id="JBHLTC010000033">
    <property type="protein sequence ID" value="MFC0627434.1"/>
    <property type="molecule type" value="Genomic_DNA"/>
</dbReference>
<dbReference type="Pfam" id="PF08279">
    <property type="entry name" value="HTH_11"/>
    <property type="match status" value="1"/>
</dbReference>
<dbReference type="PROSITE" id="PS00894">
    <property type="entry name" value="HTH_DEOR_1"/>
    <property type="match status" value="1"/>
</dbReference>
<dbReference type="InterPro" id="IPR026881">
    <property type="entry name" value="WYL_dom"/>
</dbReference>
<keyword evidence="6" id="KW-1185">Reference proteome</keyword>
<dbReference type="InterPro" id="IPR018356">
    <property type="entry name" value="Tscrpt_reg_HTH_DeoR_CS"/>
</dbReference>
<sequence length="322" mass="34806">MANTSSRTLRLLSLLQARRYWPGPLLADELGISPRTLRRDVDRLRELGYPVDANPGVDGGYALAPGAALPPLVVDDDEAMALAVAIQSHVATGDGGEAALRALTKLIQVMPRRLRARLNAVRSSTTPALWSSDSAAPVDHAVLSVLALGCRDSERIRFAYRAANGQASDRQAEPFQLVALGQRWYLVAYDLDRHDWRTFRIDRITTAESAGTAFAPRTPPFEEVAAFVRERVSGGAPGGRHRVEVVVEAPADVVSARFGRWAEVRARTAASCVLTMETDSLDGPLFALGSLRAEFTVLAPPELAVMAADWAARFTRAGGTRP</sequence>
<dbReference type="InterPro" id="IPR001034">
    <property type="entry name" value="DeoR_HTH"/>
</dbReference>
<reference evidence="5 6" key="1">
    <citation type="submission" date="2024-09" db="EMBL/GenBank/DDBJ databases">
        <authorList>
            <person name="Sun Q."/>
            <person name="Mori K."/>
        </authorList>
    </citation>
    <scope>NUCLEOTIDE SEQUENCE [LARGE SCALE GENOMIC DNA]</scope>
    <source>
        <strain evidence="5 6">CGMCC 1.15906</strain>
    </source>
</reference>
<proteinExistence type="predicted"/>
<evidence type="ECO:0000313" key="6">
    <source>
        <dbReference type="Proteomes" id="UP001589890"/>
    </source>
</evidence>
<comment type="caution">
    <text evidence="5">The sequence shown here is derived from an EMBL/GenBank/DDBJ whole genome shotgun (WGS) entry which is preliminary data.</text>
</comment>
<dbReference type="PIRSF" id="PIRSF016838">
    <property type="entry name" value="PafC"/>
    <property type="match status" value="1"/>
</dbReference>
<keyword evidence="2" id="KW-0238">DNA-binding</keyword>
<evidence type="ECO:0000256" key="1">
    <source>
        <dbReference type="ARBA" id="ARBA00023015"/>
    </source>
</evidence>